<feature type="compositionally biased region" description="Acidic residues" evidence="1">
    <location>
        <begin position="144"/>
        <end position="160"/>
    </location>
</feature>
<accession>A0A9P7CGH9</accession>
<name>A0A9P7CGH9_RHIOR</name>
<comment type="caution">
    <text evidence="2">The sequence shown here is derived from an EMBL/GenBank/DDBJ whole genome shotgun (WGS) entry which is preliminary data.</text>
</comment>
<feature type="region of interest" description="Disordered" evidence="1">
    <location>
        <begin position="140"/>
        <end position="161"/>
    </location>
</feature>
<dbReference type="AlphaFoldDB" id="A0A9P7CGH9"/>
<organism evidence="2 3">
    <name type="scientific">Rhizopus oryzae</name>
    <name type="common">Mucormycosis agent</name>
    <name type="synonym">Rhizopus arrhizus var. delemar</name>
    <dbReference type="NCBI Taxonomy" id="64495"/>
    <lineage>
        <taxon>Eukaryota</taxon>
        <taxon>Fungi</taxon>
        <taxon>Fungi incertae sedis</taxon>
        <taxon>Mucoromycota</taxon>
        <taxon>Mucoromycotina</taxon>
        <taxon>Mucoromycetes</taxon>
        <taxon>Mucorales</taxon>
        <taxon>Mucorineae</taxon>
        <taxon>Rhizopodaceae</taxon>
        <taxon>Rhizopus</taxon>
    </lineage>
</organism>
<sequence>MHGESASVDITSENIQNELRKIEELLGPCDPADIMNFDETGLYYQQPSKRTIRSESLGCLKKDLDAGIIDNFMAHFRAQQYDRALCLYIINAWLKVKPETVNGMLLDLPRNFDNKFTDVSQLNLEADESEMIVCCTTSTTNNEETTEGNIDETEENDNTEQGEQCVDIVVTTTVRNIPPCESEDEYNYNFLESIFRAIYNFHTTTIDIKDGEATFNSLFIYPFLEAVTTWLKESEDWCKAGFRHGETPLVSMGEQLKTLPLYKEDSHIYLADGIIKLNGVKNIEILLLETSGCFGSIDRSKIAFDHHKGLFGALTMLKNIADEFPMASMEVFQKCKVFFVHGAGKNLHLWSLRFEPEGPVFELWLEDILYIKPDIDDKLDAFPSFLKFFWGMKCLLAESVLNFSQLKKEHTEYLVKNRFSGATPSTTLSTIVNPSILKLTEEDDKTGMHSLGPFYCNPSSP</sequence>
<protein>
    <submittedName>
        <fullName evidence="2">Uncharacterized protein</fullName>
    </submittedName>
</protein>
<dbReference type="EMBL" id="JAANIT010000125">
    <property type="protein sequence ID" value="KAG1551777.1"/>
    <property type="molecule type" value="Genomic_DNA"/>
</dbReference>
<gene>
    <name evidence="2" type="ORF">G6F51_001640</name>
</gene>
<evidence type="ECO:0000313" key="2">
    <source>
        <dbReference type="EMBL" id="KAG1551777.1"/>
    </source>
</evidence>
<evidence type="ECO:0000313" key="3">
    <source>
        <dbReference type="Proteomes" id="UP000717996"/>
    </source>
</evidence>
<dbReference type="Proteomes" id="UP000717996">
    <property type="component" value="Unassembled WGS sequence"/>
</dbReference>
<proteinExistence type="predicted"/>
<reference evidence="2" key="1">
    <citation type="journal article" date="2020" name="Microb. Genom.">
        <title>Genetic diversity of clinical and environmental Mucorales isolates obtained from an investigation of mucormycosis cases among solid organ transplant recipients.</title>
        <authorList>
            <person name="Nguyen M.H."/>
            <person name="Kaul D."/>
            <person name="Muto C."/>
            <person name="Cheng S.J."/>
            <person name="Richter R.A."/>
            <person name="Bruno V.M."/>
            <person name="Liu G."/>
            <person name="Beyhan S."/>
            <person name="Sundermann A.J."/>
            <person name="Mounaud S."/>
            <person name="Pasculle A.W."/>
            <person name="Nierman W.C."/>
            <person name="Driscoll E."/>
            <person name="Cumbie R."/>
            <person name="Clancy C.J."/>
            <person name="Dupont C.L."/>
        </authorList>
    </citation>
    <scope>NUCLEOTIDE SEQUENCE</scope>
    <source>
        <strain evidence="2">GL16</strain>
    </source>
</reference>
<evidence type="ECO:0000256" key="1">
    <source>
        <dbReference type="SAM" id="MobiDB-lite"/>
    </source>
</evidence>